<evidence type="ECO:0000256" key="1">
    <source>
        <dbReference type="SAM" id="Phobius"/>
    </source>
</evidence>
<keyword evidence="1" id="KW-0812">Transmembrane</keyword>
<feature type="transmembrane region" description="Helical" evidence="1">
    <location>
        <begin position="12"/>
        <end position="32"/>
    </location>
</feature>
<keyword evidence="1" id="KW-1133">Transmembrane helix</keyword>
<gene>
    <name evidence="2" type="ORF">GT347_13745</name>
</gene>
<dbReference type="AlphaFoldDB" id="A0A857J848"/>
<evidence type="ECO:0000313" key="3">
    <source>
        <dbReference type="Proteomes" id="UP000464787"/>
    </source>
</evidence>
<dbReference type="EMBL" id="CP047650">
    <property type="protein sequence ID" value="QHI98955.1"/>
    <property type="molecule type" value="Genomic_DNA"/>
</dbReference>
<sequence>MNWIEHLTRFGAPTGIVFLAGLGITLLGRPLVRLALPRGSWGEPTPGEISQAAAAQCLSVLLMGLCYAVADRASVLLFLGLGIGCALSMVCLHLRWRQLHRRHTCWVAEGGPDAPLRHRLLPMGAEAELYEQARLEWQQARVREPELSLCAFVRRQLGVSRRLSVLWPPQALAATVERLEGTAMWMLLCGANAAVLVWVAVAAWWR</sequence>
<proteinExistence type="predicted"/>
<reference evidence="2 3" key="1">
    <citation type="submission" date="2020-01" db="EMBL/GenBank/DDBJ databases">
        <title>Genome sequencing of strain KACC 21265.</title>
        <authorList>
            <person name="Heo J."/>
            <person name="Kim S.-J."/>
            <person name="Kim J.-S."/>
            <person name="Hong S.-B."/>
            <person name="Kwon S.-W."/>
        </authorList>
    </citation>
    <scope>NUCLEOTIDE SEQUENCE [LARGE SCALE GENOMIC DNA]</scope>
    <source>
        <strain evidence="2 3">KACC 21265</strain>
    </source>
</reference>
<dbReference type="KEGG" id="xyk:GT347_13745"/>
<keyword evidence="1" id="KW-0472">Membrane</keyword>
<dbReference type="RefSeq" id="WP_160552622.1">
    <property type="nucleotide sequence ID" value="NZ_CP047650.1"/>
</dbReference>
<organism evidence="2 3">
    <name type="scientific">Xylophilus rhododendri</name>
    <dbReference type="NCBI Taxonomy" id="2697032"/>
    <lineage>
        <taxon>Bacteria</taxon>
        <taxon>Pseudomonadati</taxon>
        <taxon>Pseudomonadota</taxon>
        <taxon>Betaproteobacteria</taxon>
        <taxon>Burkholderiales</taxon>
        <taxon>Xylophilus</taxon>
    </lineage>
</organism>
<keyword evidence="3" id="KW-1185">Reference proteome</keyword>
<name>A0A857J848_9BURK</name>
<feature type="transmembrane region" description="Helical" evidence="1">
    <location>
        <begin position="76"/>
        <end position="94"/>
    </location>
</feature>
<feature type="transmembrane region" description="Helical" evidence="1">
    <location>
        <begin position="185"/>
        <end position="205"/>
    </location>
</feature>
<accession>A0A857J848</accession>
<dbReference type="Proteomes" id="UP000464787">
    <property type="component" value="Chromosome"/>
</dbReference>
<protein>
    <submittedName>
        <fullName evidence="2">Uncharacterized protein</fullName>
    </submittedName>
</protein>
<evidence type="ECO:0000313" key="2">
    <source>
        <dbReference type="EMBL" id="QHI98955.1"/>
    </source>
</evidence>